<dbReference type="Proteomes" id="UP001357733">
    <property type="component" value="Unassembled WGS sequence"/>
</dbReference>
<comment type="function">
    <text evidence="1">Tetrapolymerization of the monopyrrole PBG into the hydroxymethylbilane pre-uroporphyrinogen in several discrete steps.</text>
</comment>
<name>A0AAW9MWN7_9FIRM</name>
<dbReference type="GO" id="GO:0005737">
    <property type="term" value="C:cytoplasm"/>
    <property type="evidence" value="ECO:0007669"/>
    <property type="project" value="UniProtKB-UniRule"/>
</dbReference>
<dbReference type="AlphaFoldDB" id="A0AAW9MWN7"/>
<dbReference type="PANTHER" id="PTHR11557">
    <property type="entry name" value="PORPHOBILINOGEN DEAMINASE"/>
    <property type="match status" value="1"/>
</dbReference>
<evidence type="ECO:0000313" key="10">
    <source>
        <dbReference type="Proteomes" id="UP001357733"/>
    </source>
</evidence>
<dbReference type="GO" id="GO:0004418">
    <property type="term" value="F:hydroxymethylbilane synthase activity"/>
    <property type="evidence" value="ECO:0007669"/>
    <property type="project" value="UniProtKB-UniRule"/>
</dbReference>
<comment type="caution">
    <text evidence="9">The sequence shown here is derived from an EMBL/GenBank/DDBJ whole genome shotgun (WGS) entry which is preliminary data.</text>
</comment>
<evidence type="ECO:0000256" key="5">
    <source>
        <dbReference type="ARBA" id="ARBA00023244"/>
    </source>
</evidence>
<dbReference type="Gene3D" id="3.30.160.40">
    <property type="entry name" value="Porphobilinogen deaminase, C-terminal domain"/>
    <property type="match status" value="1"/>
</dbReference>
<evidence type="ECO:0000313" key="9">
    <source>
        <dbReference type="EMBL" id="MEB3428985.1"/>
    </source>
</evidence>
<dbReference type="SUPFAM" id="SSF53850">
    <property type="entry name" value="Periplasmic binding protein-like II"/>
    <property type="match status" value="1"/>
</dbReference>
<comment type="catalytic activity">
    <reaction evidence="6">
        <text>4 porphobilinogen + H2O = hydroxymethylbilane + 4 NH4(+)</text>
        <dbReference type="Rhea" id="RHEA:13185"/>
        <dbReference type="ChEBI" id="CHEBI:15377"/>
        <dbReference type="ChEBI" id="CHEBI:28938"/>
        <dbReference type="ChEBI" id="CHEBI:57845"/>
        <dbReference type="ChEBI" id="CHEBI:58126"/>
        <dbReference type="EC" id="2.5.1.61"/>
    </reaction>
</comment>
<evidence type="ECO:0000256" key="3">
    <source>
        <dbReference type="ARBA" id="ARBA00012655"/>
    </source>
</evidence>
<gene>
    <name evidence="9" type="primary">hemC</name>
    <name evidence="9" type="ORF">VLK81_02910</name>
</gene>
<dbReference type="RefSeq" id="WP_324619081.1">
    <property type="nucleotide sequence ID" value="NZ_JAYKOT010000003.1"/>
</dbReference>
<evidence type="ECO:0000256" key="4">
    <source>
        <dbReference type="ARBA" id="ARBA00022679"/>
    </source>
</evidence>
<evidence type="ECO:0000259" key="8">
    <source>
        <dbReference type="Pfam" id="PF01379"/>
    </source>
</evidence>
<organism evidence="9 10">
    <name type="scientific">Citroniella saccharovorans</name>
    <dbReference type="NCBI Taxonomy" id="2053367"/>
    <lineage>
        <taxon>Bacteria</taxon>
        <taxon>Bacillati</taxon>
        <taxon>Bacillota</taxon>
        <taxon>Tissierellia</taxon>
        <taxon>Tissierellales</taxon>
        <taxon>Peptoniphilaceae</taxon>
        <taxon>Citroniella</taxon>
    </lineage>
</organism>
<accession>A0AAW9MWN7</accession>
<keyword evidence="4 9" id="KW-0808">Transferase</keyword>
<dbReference type="InterPro" id="IPR000860">
    <property type="entry name" value="HemC"/>
</dbReference>
<dbReference type="EC" id="2.5.1.61" evidence="3 7"/>
<dbReference type="GO" id="GO:0006783">
    <property type="term" value="P:heme biosynthetic process"/>
    <property type="evidence" value="ECO:0007669"/>
    <property type="project" value="TreeGrafter"/>
</dbReference>
<keyword evidence="5" id="KW-0627">Porphyrin biosynthesis</keyword>
<evidence type="ECO:0000256" key="2">
    <source>
        <dbReference type="ARBA" id="ARBA00005638"/>
    </source>
</evidence>
<dbReference type="PANTHER" id="PTHR11557:SF0">
    <property type="entry name" value="PORPHOBILINOGEN DEAMINASE"/>
    <property type="match status" value="1"/>
</dbReference>
<comment type="similarity">
    <text evidence="2">Belongs to the HMBS family.</text>
</comment>
<evidence type="ECO:0000256" key="6">
    <source>
        <dbReference type="ARBA" id="ARBA00048169"/>
    </source>
</evidence>
<sequence length="296" mass="33341">MKLRVGTRGSDLALVQTKGIISSLEKFGVSCEIKIIKTTGDLNRKDSIEKLGGKEIFTREIEKELLSGEIDFAVHSLKDLPSILPKGLKLSYSPRRESAFDAFVSNDSRTIAELANEKVRIGTGSKRRAFEVLKILPHAEIVPIRGNVETRIRKMKEENLTGLILAEAGLNRLGLSNHYEVLGKSFTPHPCQGILGLEIREERKDLDDLFFKLSDEKTRIQKFVERSFLKELNGSCKDPMGAFLDIEGEDFVLYASLAKNKAYVKGVYRSKNFTELAKMASEDLKERLKELGEIYE</sequence>
<dbReference type="PRINTS" id="PR00151">
    <property type="entry name" value="PORPHBDMNASE"/>
</dbReference>
<dbReference type="Pfam" id="PF01379">
    <property type="entry name" value="Porphobil_deam"/>
    <property type="match status" value="1"/>
</dbReference>
<dbReference type="PIRSF" id="PIRSF001438">
    <property type="entry name" value="4pyrrol_synth_OHMeBilane_synth"/>
    <property type="match status" value="1"/>
</dbReference>
<evidence type="ECO:0000256" key="1">
    <source>
        <dbReference type="ARBA" id="ARBA00002869"/>
    </source>
</evidence>
<dbReference type="Gene3D" id="3.40.190.10">
    <property type="entry name" value="Periplasmic binding protein-like II"/>
    <property type="match status" value="2"/>
</dbReference>
<protein>
    <recommendedName>
        <fullName evidence="3 7">Hydroxymethylbilane synthase</fullName>
        <ecNumber evidence="3 7">2.5.1.61</ecNumber>
    </recommendedName>
</protein>
<dbReference type="NCBIfam" id="TIGR00212">
    <property type="entry name" value="hemC"/>
    <property type="match status" value="1"/>
</dbReference>
<feature type="domain" description="Porphobilinogen deaminase N-terminal" evidence="8">
    <location>
        <begin position="3"/>
        <end position="206"/>
    </location>
</feature>
<proteinExistence type="inferred from homology"/>
<dbReference type="InterPro" id="IPR036803">
    <property type="entry name" value="Porphobilinogen_deaminase_C_sf"/>
</dbReference>
<keyword evidence="10" id="KW-1185">Reference proteome</keyword>
<dbReference type="EMBL" id="JAYKOT010000003">
    <property type="protein sequence ID" value="MEB3428985.1"/>
    <property type="molecule type" value="Genomic_DNA"/>
</dbReference>
<reference evidence="9 10" key="1">
    <citation type="submission" date="2024-01" db="EMBL/GenBank/DDBJ databases">
        <title>Complete genome sequence of Citroniella saccharovorans strain M6.X9, isolated from human fecal sample.</title>
        <authorList>
            <person name="Cheng G."/>
            <person name="Westerholm M."/>
            <person name="Schnurer A."/>
        </authorList>
    </citation>
    <scope>NUCLEOTIDE SEQUENCE [LARGE SCALE GENOMIC DNA]</scope>
    <source>
        <strain evidence="9 10">DSM 29873</strain>
    </source>
</reference>
<evidence type="ECO:0000256" key="7">
    <source>
        <dbReference type="NCBIfam" id="TIGR00212"/>
    </source>
</evidence>
<dbReference type="SUPFAM" id="SSF54782">
    <property type="entry name" value="Porphobilinogen deaminase (hydroxymethylbilane synthase), C-terminal domain"/>
    <property type="match status" value="1"/>
</dbReference>
<dbReference type="InterPro" id="IPR022417">
    <property type="entry name" value="Porphobilin_deaminase_N"/>
</dbReference>